<sequence>MAQLSLQRKYGLIFLLGWLANLFLCCLTRTIGGALLLFLLLNSYTAVIFTIVFTVCQFLCVLITSLTLIADDDSNPEIGFKRDPILWIKSRHWVPILFSAIFLPLFAAQIFLINRYAGHLGLGSKRSGYSAPTTN</sequence>
<organism evidence="2 3">
    <name type="scientific">Globodera rostochiensis</name>
    <name type="common">Golden nematode worm</name>
    <name type="synonym">Heterodera rostochiensis</name>
    <dbReference type="NCBI Taxonomy" id="31243"/>
    <lineage>
        <taxon>Eukaryota</taxon>
        <taxon>Metazoa</taxon>
        <taxon>Ecdysozoa</taxon>
        <taxon>Nematoda</taxon>
        <taxon>Chromadorea</taxon>
        <taxon>Rhabditida</taxon>
        <taxon>Tylenchina</taxon>
        <taxon>Tylenchomorpha</taxon>
        <taxon>Tylenchoidea</taxon>
        <taxon>Heteroderidae</taxon>
        <taxon>Heteroderinae</taxon>
        <taxon>Globodera</taxon>
    </lineage>
</organism>
<proteinExistence type="predicted"/>
<dbReference type="WBParaSite" id="Gr19_v10_g16621.t1">
    <property type="protein sequence ID" value="Gr19_v10_g16621.t1"/>
    <property type="gene ID" value="Gr19_v10_g16621"/>
</dbReference>
<dbReference type="AlphaFoldDB" id="A0A914HG16"/>
<accession>A0A914HG16</accession>
<keyword evidence="1" id="KW-0812">Transmembrane</keyword>
<evidence type="ECO:0000313" key="2">
    <source>
        <dbReference type="Proteomes" id="UP000887572"/>
    </source>
</evidence>
<protein>
    <submittedName>
        <fullName evidence="3">Uncharacterized protein</fullName>
    </submittedName>
</protein>
<keyword evidence="1" id="KW-0472">Membrane</keyword>
<feature type="transmembrane region" description="Helical" evidence="1">
    <location>
        <begin position="92"/>
        <end position="113"/>
    </location>
</feature>
<keyword evidence="2" id="KW-1185">Reference proteome</keyword>
<feature type="transmembrane region" description="Helical" evidence="1">
    <location>
        <begin position="12"/>
        <end position="41"/>
    </location>
</feature>
<feature type="transmembrane region" description="Helical" evidence="1">
    <location>
        <begin position="47"/>
        <end position="71"/>
    </location>
</feature>
<evidence type="ECO:0000256" key="1">
    <source>
        <dbReference type="SAM" id="Phobius"/>
    </source>
</evidence>
<name>A0A914HG16_GLORO</name>
<reference evidence="3" key="1">
    <citation type="submission" date="2022-11" db="UniProtKB">
        <authorList>
            <consortium name="WormBaseParasite"/>
        </authorList>
    </citation>
    <scope>IDENTIFICATION</scope>
</reference>
<keyword evidence="1" id="KW-1133">Transmembrane helix</keyword>
<evidence type="ECO:0000313" key="3">
    <source>
        <dbReference type="WBParaSite" id="Gr19_v10_g16621.t1"/>
    </source>
</evidence>
<dbReference type="Proteomes" id="UP000887572">
    <property type="component" value="Unplaced"/>
</dbReference>